<sequence>MRGEHAAPQSINGVDPGSSPHARGTQPLDVTGAEPPGIIPACAGNTNSMAC</sequence>
<comment type="caution">
    <text evidence="2">The sequence shown here is derived from an EMBL/GenBank/DDBJ whole genome shotgun (WGS) entry which is preliminary data.</text>
</comment>
<name>A0A086ZPN4_9BIFI</name>
<proteinExistence type="predicted"/>
<evidence type="ECO:0000256" key="1">
    <source>
        <dbReference type="SAM" id="MobiDB-lite"/>
    </source>
</evidence>
<evidence type="ECO:0000313" key="2">
    <source>
        <dbReference type="EMBL" id="KFI48484.1"/>
    </source>
</evidence>
<dbReference type="AntiFam" id="ANF00006">
    <property type="entry name" value="Translation of CRISPR region"/>
</dbReference>
<feature type="region of interest" description="Disordered" evidence="1">
    <location>
        <begin position="1"/>
        <end position="51"/>
    </location>
</feature>
<gene>
    <name evidence="2" type="ORF">BBOU_0613</name>
</gene>
<evidence type="ECO:0000313" key="3">
    <source>
        <dbReference type="Proteomes" id="UP000029093"/>
    </source>
</evidence>
<reference evidence="2 3" key="1">
    <citation type="submission" date="2014-03" db="EMBL/GenBank/DDBJ databases">
        <title>Genomics of Bifidobacteria.</title>
        <authorList>
            <person name="Ventura M."/>
            <person name="Milani C."/>
            <person name="Lugli G.A."/>
        </authorList>
    </citation>
    <scope>NUCLEOTIDE SEQUENCE [LARGE SCALE GENOMIC DNA]</scope>
    <source>
        <strain evidence="2 3">LMG 10736</strain>
    </source>
</reference>
<accession>A0A086ZPN4</accession>
<protein>
    <submittedName>
        <fullName evidence="2">Uncharacterized protein</fullName>
    </submittedName>
</protein>
<organism evidence="2 3">
    <name type="scientific">Bifidobacterium boum</name>
    <dbReference type="NCBI Taxonomy" id="78343"/>
    <lineage>
        <taxon>Bacteria</taxon>
        <taxon>Bacillati</taxon>
        <taxon>Actinomycetota</taxon>
        <taxon>Actinomycetes</taxon>
        <taxon>Bifidobacteriales</taxon>
        <taxon>Bifidobacteriaceae</taxon>
        <taxon>Bifidobacterium</taxon>
    </lineage>
</organism>
<dbReference type="EMBL" id="JGYQ01000007">
    <property type="protein sequence ID" value="KFI48484.1"/>
    <property type="molecule type" value="Genomic_DNA"/>
</dbReference>
<dbReference type="AlphaFoldDB" id="A0A086ZPN4"/>
<keyword evidence="3" id="KW-1185">Reference proteome</keyword>
<dbReference type="Proteomes" id="UP000029093">
    <property type="component" value="Unassembled WGS sequence"/>
</dbReference>
<dbReference type="AntiFam" id="ANF00057">
    <property type="entry name" value="Translation of E. coli type CRISPR repeat"/>
</dbReference>